<name>A0PAC8_IPOTF</name>
<evidence type="ECO:0000313" key="1">
    <source>
        <dbReference type="EMBL" id="BAF37791.1"/>
    </source>
</evidence>
<dbReference type="AlphaFoldDB" id="A0PAC8"/>
<protein>
    <submittedName>
        <fullName evidence="1">Uncharacterized protein</fullName>
    </submittedName>
</protein>
<accession>A0PAC8</accession>
<proteinExistence type="predicted"/>
<dbReference type="EMBL" id="AB263748">
    <property type="protein sequence ID" value="BAF37791.1"/>
    <property type="molecule type" value="Genomic_DNA"/>
</dbReference>
<organism evidence="1">
    <name type="scientific">Ipomoea trifida</name>
    <name type="common">Morning glory</name>
    <dbReference type="NCBI Taxonomy" id="35884"/>
    <lineage>
        <taxon>Eukaryota</taxon>
        <taxon>Viridiplantae</taxon>
        <taxon>Streptophyta</taxon>
        <taxon>Embryophyta</taxon>
        <taxon>Tracheophyta</taxon>
        <taxon>Spermatophyta</taxon>
        <taxon>Magnoliopsida</taxon>
        <taxon>eudicotyledons</taxon>
        <taxon>Gunneridae</taxon>
        <taxon>Pentapetalae</taxon>
        <taxon>asterids</taxon>
        <taxon>lamiids</taxon>
        <taxon>Solanales</taxon>
        <taxon>Convolvulaceae</taxon>
        <taxon>Ipomoeeae</taxon>
        <taxon>Ipomoea</taxon>
    </lineage>
</organism>
<sequence>MELDFFVNQLEPYIETNHVQIRGNFNGVVEHSIMSFKDIIAKEDIVAKDFVVQWHQTLPFIREVVGLSLEKSWLEPVSSWQ</sequence>
<reference evidence="1" key="1">
    <citation type="journal article" date="2007" name="Sex. Plant Reprod.">
        <title>Physical size of the S locus region defined by genetic recombination and genome sequencing in Ipomoea trifida, Convolvulaceae.</title>
        <authorList>
            <person name="Rahman M.H."/>
            <person name="Tsuchiya T."/>
            <person name="Suwabe K."/>
            <person name="Kohori J."/>
            <person name="Tomita R.N."/>
            <person name="Kagaya Y."/>
            <person name="Kobayashi I."/>
            <person name="Kakeda K."/>
            <person name="Kowyama Y."/>
        </authorList>
    </citation>
    <scope>NUCLEOTIDE SEQUENCE</scope>
</reference>